<keyword evidence="1" id="KW-0812">Transmembrane</keyword>
<evidence type="ECO:0000313" key="2">
    <source>
        <dbReference type="EMBL" id="UWS32951.1"/>
    </source>
</evidence>
<evidence type="ECO:0000256" key="1">
    <source>
        <dbReference type="SAM" id="Phobius"/>
    </source>
</evidence>
<protein>
    <submittedName>
        <fullName evidence="2">Uncharacterized protein</fullName>
    </submittedName>
</protein>
<keyword evidence="1" id="KW-1133">Transmembrane helix</keyword>
<organism evidence="2 3">
    <name type="scientific">Erwinia pyrifoliae</name>
    <dbReference type="NCBI Taxonomy" id="79967"/>
    <lineage>
        <taxon>Bacteria</taxon>
        <taxon>Pseudomonadati</taxon>
        <taxon>Pseudomonadota</taxon>
        <taxon>Gammaproteobacteria</taxon>
        <taxon>Enterobacterales</taxon>
        <taxon>Erwiniaceae</taxon>
        <taxon>Erwinia</taxon>
    </lineage>
</organism>
<accession>A0ABY5X6E3</accession>
<proteinExistence type="predicted"/>
<keyword evidence="3" id="KW-1185">Reference proteome</keyword>
<dbReference type="Proteomes" id="UP001058553">
    <property type="component" value="Chromosome"/>
</dbReference>
<reference evidence="2" key="1">
    <citation type="submission" date="2022-07" db="EMBL/GenBank/DDBJ databases">
        <title>Genetic diversity of Erwinia pyrifoliae.</title>
        <authorList>
            <person name="Park D.S."/>
            <person name="Ham H."/>
        </authorList>
    </citation>
    <scope>NUCLEOTIDE SEQUENCE</scope>
    <source>
        <strain evidence="2">CP201486</strain>
    </source>
</reference>
<dbReference type="EMBL" id="CP103445">
    <property type="protein sequence ID" value="UWS32951.1"/>
    <property type="molecule type" value="Genomic_DNA"/>
</dbReference>
<dbReference type="RefSeq" id="WP_259825791.1">
    <property type="nucleotide sequence ID" value="NZ_CP103445.1"/>
</dbReference>
<gene>
    <name evidence="2" type="ORF">NYP84_15265</name>
</gene>
<sequence length="75" mass="8738">MSIRTTWKAVFIFCVLVLTLIFIALVRVANGIKKGLQQPVKDDLNRLVEQLKKLNLDEKQRKFIESLIKNDEKKP</sequence>
<evidence type="ECO:0000313" key="3">
    <source>
        <dbReference type="Proteomes" id="UP001058553"/>
    </source>
</evidence>
<keyword evidence="1" id="KW-0472">Membrane</keyword>
<name>A0ABY5X6E3_ERWPY</name>
<feature type="transmembrane region" description="Helical" evidence="1">
    <location>
        <begin position="6"/>
        <end position="26"/>
    </location>
</feature>